<dbReference type="Proteomes" id="UP000281431">
    <property type="component" value="Unassembled WGS sequence"/>
</dbReference>
<comment type="caution">
    <text evidence="5">The sequence shown here is derived from an EMBL/GenBank/DDBJ whole genome shotgun (WGS) entry which is preliminary data.</text>
</comment>
<dbReference type="InterPro" id="IPR029058">
    <property type="entry name" value="AB_hydrolase_fold"/>
</dbReference>
<name>A0A3N6MJ13_NATCH</name>
<dbReference type="PANTHER" id="PTHR10655">
    <property type="entry name" value="LYSOPHOSPHOLIPASE-RELATED"/>
    <property type="match status" value="1"/>
</dbReference>
<evidence type="ECO:0000313" key="5">
    <source>
        <dbReference type="EMBL" id="RQH01205.1"/>
    </source>
</evidence>
<gene>
    <name evidence="5" type="ORF">EA472_07035</name>
</gene>
<evidence type="ECO:0000256" key="1">
    <source>
        <dbReference type="ARBA" id="ARBA00006499"/>
    </source>
</evidence>
<comment type="similarity">
    <text evidence="1">Belongs to the AB hydrolase superfamily. AB hydrolase 2 family.</text>
</comment>
<organism evidence="5 6">
    <name type="scientific">Natrarchaeobius chitinivorans</name>
    <dbReference type="NCBI Taxonomy" id="1679083"/>
    <lineage>
        <taxon>Archaea</taxon>
        <taxon>Methanobacteriati</taxon>
        <taxon>Methanobacteriota</taxon>
        <taxon>Stenosarchaea group</taxon>
        <taxon>Halobacteria</taxon>
        <taxon>Halobacteriales</taxon>
        <taxon>Natrialbaceae</taxon>
        <taxon>Natrarchaeobius</taxon>
    </lineage>
</organism>
<keyword evidence="6" id="KW-1185">Reference proteome</keyword>
<dbReference type="PANTHER" id="PTHR10655:SF17">
    <property type="entry name" value="LYSOPHOSPHOLIPASE-LIKE PROTEIN 1"/>
    <property type="match status" value="1"/>
</dbReference>
<sequence>MTPPRRPTSVSGPHADQPLLTAGAPARAADVAVVLCHGRGATAQGVINLFEPVYRHGVAVLAPQATRNAWFRRPPTAPRAENEPWLSSSVGCVAAALEAARAVDVPPERTLLGGFSQGACVVAEFVRRTPRRYGGVFLLSGHLPGADEDDRSIDGDLERTPAVIGCGADDRRIDPERVAETARAFDRANADVDERIFPDVGHEVTDDEFAAIGAMIDRALSA</sequence>
<feature type="domain" description="Phospholipase/carboxylesterase/thioesterase" evidence="4">
    <location>
        <begin position="25"/>
        <end position="216"/>
    </location>
</feature>
<dbReference type="InterPro" id="IPR050565">
    <property type="entry name" value="LYPA1-2/EST-like"/>
</dbReference>
<dbReference type="Pfam" id="PF02230">
    <property type="entry name" value="Abhydrolase_2"/>
    <property type="match status" value="1"/>
</dbReference>
<evidence type="ECO:0000313" key="6">
    <source>
        <dbReference type="Proteomes" id="UP000281431"/>
    </source>
</evidence>
<evidence type="ECO:0000256" key="3">
    <source>
        <dbReference type="SAM" id="MobiDB-lite"/>
    </source>
</evidence>
<keyword evidence="2" id="KW-0378">Hydrolase</keyword>
<proteinExistence type="inferred from homology"/>
<dbReference type="GO" id="GO:0016787">
    <property type="term" value="F:hydrolase activity"/>
    <property type="evidence" value="ECO:0007669"/>
    <property type="project" value="UniProtKB-KW"/>
</dbReference>
<dbReference type="Gene3D" id="3.40.50.1820">
    <property type="entry name" value="alpha/beta hydrolase"/>
    <property type="match status" value="1"/>
</dbReference>
<dbReference type="InterPro" id="IPR003140">
    <property type="entry name" value="PLipase/COase/thioEstase"/>
</dbReference>
<accession>A0A3N6MJ13</accession>
<protein>
    <submittedName>
        <fullName evidence="5">Phospholipase</fullName>
    </submittedName>
</protein>
<dbReference type="SUPFAM" id="SSF53474">
    <property type="entry name" value="alpha/beta-Hydrolases"/>
    <property type="match status" value="1"/>
</dbReference>
<reference evidence="5 6" key="1">
    <citation type="submission" date="2018-10" db="EMBL/GenBank/DDBJ databases">
        <title>Natrarchaeobius chitinivorans gen. nov., sp. nov., and Natrarchaeobius haloalkaliphilus sp. nov., alkaliphilic, chitin-utilizing haloarchaea from hypersaline alkaline lakes.</title>
        <authorList>
            <person name="Sorokin D.Y."/>
            <person name="Elcheninov A.G."/>
            <person name="Kostrikina N.A."/>
            <person name="Bale N.J."/>
            <person name="Sinninghe Damste J.S."/>
            <person name="Khijniak T.V."/>
            <person name="Kublanov I.V."/>
            <person name="Toshchakov S.V."/>
        </authorList>
    </citation>
    <scope>NUCLEOTIDE SEQUENCE [LARGE SCALE GENOMIC DNA]</scope>
    <source>
        <strain evidence="5 6">AArcht7</strain>
    </source>
</reference>
<feature type="region of interest" description="Disordered" evidence="3">
    <location>
        <begin position="1"/>
        <end position="20"/>
    </location>
</feature>
<evidence type="ECO:0000259" key="4">
    <source>
        <dbReference type="Pfam" id="PF02230"/>
    </source>
</evidence>
<dbReference type="EMBL" id="REFZ01000004">
    <property type="protein sequence ID" value="RQH01205.1"/>
    <property type="molecule type" value="Genomic_DNA"/>
</dbReference>
<evidence type="ECO:0000256" key="2">
    <source>
        <dbReference type="ARBA" id="ARBA00022801"/>
    </source>
</evidence>
<dbReference type="OrthoDB" id="203477at2157"/>
<dbReference type="AlphaFoldDB" id="A0A3N6MJ13"/>